<sequence>MSSDAEVADAVVAAATSVPGVTGLNSGRFGEVATYAAGRRIVGVRLQEFSGEVHIEVDLSRNVMDTAEGVRAATEKASGRTMTVIVEDVTVADPPAGEHTEHENVPGAQDPSGLSAADGDR</sequence>
<evidence type="ECO:0008006" key="4">
    <source>
        <dbReference type="Google" id="ProtNLM"/>
    </source>
</evidence>
<keyword evidence="3" id="KW-1185">Reference proteome</keyword>
<evidence type="ECO:0000256" key="1">
    <source>
        <dbReference type="SAM" id="MobiDB-lite"/>
    </source>
</evidence>
<gene>
    <name evidence="2" type="ORF">OG579_13140</name>
</gene>
<dbReference type="RefSeq" id="WP_328856283.1">
    <property type="nucleotide sequence ID" value="NZ_CP108021.1"/>
</dbReference>
<dbReference type="KEGG" id="whr:OG579_13140"/>
<evidence type="ECO:0000313" key="3">
    <source>
        <dbReference type="Proteomes" id="UP001432128"/>
    </source>
</evidence>
<protein>
    <recommendedName>
        <fullName evidence="4">Asp23/Gls24 family envelope stress response protein</fullName>
    </recommendedName>
</protein>
<accession>A0AAU4JY55</accession>
<evidence type="ECO:0000313" key="2">
    <source>
        <dbReference type="EMBL" id="WUM18682.1"/>
    </source>
</evidence>
<name>A0AAU4JY55_9NOCA</name>
<dbReference type="AlphaFoldDB" id="A0AAU4JY55"/>
<organism evidence="2 3">
    <name type="scientific">Williamsia herbipolensis</name>
    <dbReference type="NCBI Taxonomy" id="1603258"/>
    <lineage>
        <taxon>Bacteria</taxon>
        <taxon>Bacillati</taxon>
        <taxon>Actinomycetota</taxon>
        <taxon>Actinomycetes</taxon>
        <taxon>Mycobacteriales</taxon>
        <taxon>Nocardiaceae</taxon>
        <taxon>Williamsia</taxon>
    </lineage>
</organism>
<reference evidence="2 3" key="1">
    <citation type="submission" date="2022-10" db="EMBL/GenBank/DDBJ databases">
        <title>The complete genomes of actinobacterial strains from the NBC collection.</title>
        <authorList>
            <person name="Joergensen T.S."/>
            <person name="Alvarez Arevalo M."/>
            <person name="Sterndorff E.B."/>
            <person name="Faurdal D."/>
            <person name="Vuksanovic O."/>
            <person name="Mourched A.-S."/>
            <person name="Charusanti P."/>
            <person name="Shaw S."/>
            <person name="Blin K."/>
            <person name="Weber T."/>
        </authorList>
    </citation>
    <scope>NUCLEOTIDE SEQUENCE [LARGE SCALE GENOMIC DNA]</scope>
    <source>
        <strain evidence="2 3">NBC_00319</strain>
    </source>
</reference>
<dbReference type="EMBL" id="CP108021">
    <property type="protein sequence ID" value="WUM18682.1"/>
    <property type="molecule type" value="Genomic_DNA"/>
</dbReference>
<proteinExistence type="predicted"/>
<dbReference type="Proteomes" id="UP001432128">
    <property type="component" value="Chromosome"/>
</dbReference>
<feature type="region of interest" description="Disordered" evidence="1">
    <location>
        <begin position="91"/>
        <end position="121"/>
    </location>
</feature>